<gene>
    <name evidence="1" type="ORF">D9C73_008055</name>
</gene>
<accession>A0A4U5UGX4</accession>
<name>A0A4U5UGX4_COLLU</name>
<evidence type="ECO:0000313" key="1">
    <source>
        <dbReference type="EMBL" id="TKS73974.1"/>
    </source>
</evidence>
<proteinExistence type="predicted"/>
<sequence>MHRNMDNITVLEHKVDDITETMNRNTVTITGSMENIKNNQDMGYIIEKLTVLQRHPIAVTLQDVHPSRALPVLAERTSQISVLYQLLPRK</sequence>
<organism evidence="1 2">
    <name type="scientific">Collichthys lucidus</name>
    <name type="common">Big head croaker</name>
    <name type="synonym">Sciaena lucida</name>
    <dbReference type="NCBI Taxonomy" id="240159"/>
    <lineage>
        <taxon>Eukaryota</taxon>
        <taxon>Metazoa</taxon>
        <taxon>Chordata</taxon>
        <taxon>Craniata</taxon>
        <taxon>Vertebrata</taxon>
        <taxon>Euteleostomi</taxon>
        <taxon>Actinopterygii</taxon>
        <taxon>Neopterygii</taxon>
        <taxon>Teleostei</taxon>
        <taxon>Neoteleostei</taxon>
        <taxon>Acanthomorphata</taxon>
        <taxon>Eupercaria</taxon>
        <taxon>Sciaenidae</taxon>
        <taxon>Collichthys</taxon>
    </lineage>
</organism>
<reference evidence="1 2" key="1">
    <citation type="submission" date="2019-01" db="EMBL/GenBank/DDBJ databases">
        <title>Genome Assembly of Collichthys lucidus.</title>
        <authorList>
            <person name="Cai M."/>
            <person name="Xiao S."/>
        </authorList>
    </citation>
    <scope>NUCLEOTIDE SEQUENCE [LARGE SCALE GENOMIC DNA]</scope>
    <source>
        <strain evidence="1">JT15FE1705JMU</strain>
        <tissue evidence="1">Muscle</tissue>
    </source>
</reference>
<evidence type="ECO:0000313" key="2">
    <source>
        <dbReference type="Proteomes" id="UP000298787"/>
    </source>
</evidence>
<dbReference type="AlphaFoldDB" id="A0A4U5UGX4"/>
<dbReference type="EMBL" id="CM014084">
    <property type="protein sequence ID" value="TKS73974.1"/>
    <property type="molecule type" value="Genomic_DNA"/>
</dbReference>
<dbReference type="Proteomes" id="UP000298787">
    <property type="component" value="Chromosome 7"/>
</dbReference>
<keyword evidence="2" id="KW-1185">Reference proteome</keyword>
<protein>
    <submittedName>
        <fullName evidence="1">Uncharacterized protein</fullName>
    </submittedName>
</protein>